<dbReference type="PROSITE" id="PS51186">
    <property type="entry name" value="GNAT"/>
    <property type="match status" value="1"/>
</dbReference>
<name>A0A2V3WDU5_9BACI</name>
<dbReference type="SUPFAM" id="SSF55729">
    <property type="entry name" value="Acyl-CoA N-acyltransferases (Nat)"/>
    <property type="match status" value="1"/>
</dbReference>
<keyword evidence="3" id="KW-1185">Reference proteome</keyword>
<dbReference type="Pfam" id="PF00583">
    <property type="entry name" value="Acetyltransf_1"/>
    <property type="match status" value="1"/>
</dbReference>
<dbReference type="PANTHER" id="PTHR43415">
    <property type="entry name" value="SPERMIDINE N(1)-ACETYLTRANSFERASE"/>
    <property type="match status" value="1"/>
</dbReference>
<dbReference type="Proteomes" id="UP000247922">
    <property type="component" value="Unassembled WGS sequence"/>
</dbReference>
<dbReference type="CDD" id="cd04301">
    <property type="entry name" value="NAT_SF"/>
    <property type="match status" value="1"/>
</dbReference>
<dbReference type="GO" id="GO:0016747">
    <property type="term" value="F:acyltransferase activity, transferring groups other than amino-acyl groups"/>
    <property type="evidence" value="ECO:0007669"/>
    <property type="project" value="InterPro"/>
</dbReference>
<sequence>MLIIERFTEADIDTLLAFLKEQSREQLFNWAGTTFTPPVTRQQVLAYLNEGKSKRLPVNHYIVKAEKTGEAVGHFQLAEIDAVNKSVFLNRVYIHEPEQGKGYGAALLAEVKRLVLRDWGYHRLALYVLSTNTRALSLYRQAGFVEEGCLRDARLFNGEYVSLVQLSLLDSD</sequence>
<dbReference type="PANTHER" id="PTHR43415:SF3">
    <property type="entry name" value="GNAT-FAMILY ACETYLTRANSFERASE"/>
    <property type="match status" value="1"/>
</dbReference>
<gene>
    <name evidence="2" type="ORF">DES38_103223</name>
</gene>
<keyword evidence="2" id="KW-0808">Transferase</keyword>
<dbReference type="InterPro" id="IPR000182">
    <property type="entry name" value="GNAT_dom"/>
</dbReference>
<comment type="caution">
    <text evidence="2">The sequence shown here is derived from an EMBL/GenBank/DDBJ whole genome shotgun (WGS) entry which is preliminary data.</text>
</comment>
<evidence type="ECO:0000259" key="1">
    <source>
        <dbReference type="PROSITE" id="PS51186"/>
    </source>
</evidence>
<proteinExistence type="predicted"/>
<dbReference type="AlphaFoldDB" id="A0A2V3WDU5"/>
<evidence type="ECO:0000313" key="3">
    <source>
        <dbReference type="Proteomes" id="UP000247922"/>
    </source>
</evidence>
<reference evidence="2 3" key="1">
    <citation type="submission" date="2018-05" db="EMBL/GenBank/DDBJ databases">
        <title>Genomic Encyclopedia of Type Strains, Phase IV (KMG-IV): sequencing the most valuable type-strain genomes for metagenomic binning, comparative biology and taxonomic classification.</title>
        <authorList>
            <person name="Goeker M."/>
        </authorList>
    </citation>
    <scope>NUCLEOTIDE SEQUENCE [LARGE SCALE GENOMIC DNA]</scope>
    <source>
        <strain evidence="2 3">DSM 22440</strain>
    </source>
</reference>
<dbReference type="Gene3D" id="3.40.630.30">
    <property type="match status" value="1"/>
</dbReference>
<evidence type="ECO:0000313" key="2">
    <source>
        <dbReference type="EMBL" id="PXW92204.1"/>
    </source>
</evidence>
<accession>A0A2V3WDU5</accession>
<organism evidence="2 3">
    <name type="scientific">Streptohalobacillus salinus</name>
    <dbReference type="NCBI Taxonomy" id="621096"/>
    <lineage>
        <taxon>Bacteria</taxon>
        <taxon>Bacillati</taxon>
        <taxon>Bacillota</taxon>
        <taxon>Bacilli</taxon>
        <taxon>Bacillales</taxon>
        <taxon>Bacillaceae</taxon>
        <taxon>Streptohalobacillus</taxon>
    </lineage>
</organism>
<dbReference type="InterPro" id="IPR016181">
    <property type="entry name" value="Acyl_CoA_acyltransferase"/>
</dbReference>
<dbReference type="RefSeq" id="WP_170114325.1">
    <property type="nucleotide sequence ID" value="NZ_QJJR01000003.1"/>
</dbReference>
<feature type="domain" description="N-acetyltransferase" evidence="1">
    <location>
        <begin position="2"/>
        <end position="167"/>
    </location>
</feature>
<dbReference type="EMBL" id="QJJR01000003">
    <property type="protein sequence ID" value="PXW92204.1"/>
    <property type="molecule type" value="Genomic_DNA"/>
</dbReference>
<protein>
    <submittedName>
        <fullName evidence="2">RimJ/RimL family protein N-acetyltransferase</fullName>
    </submittedName>
</protein>